<reference evidence="3 4" key="1">
    <citation type="submission" date="2016-01" db="EMBL/GenBank/DDBJ databases">
        <authorList>
            <person name="McClelland M."/>
            <person name="Jain A."/>
            <person name="Saraogi P."/>
            <person name="Mendelson R."/>
            <person name="Westerman R."/>
            <person name="SanMiguel P."/>
            <person name="Csonka L."/>
        </authorList>
    </citation>
    <scope>NUCLEOTIDE SEQUENCE [LARGE SCALE GENOMIC DNA]</scope>
    <source>
        <strain evidence="3 4">R-53146</strain>
    </source>
</reference>
<organism evidence="3 4">
    <name type="scientific">Apibacter mensalis</name>
    <dbReference type="NCBI Taxonomy" id="1586267"/>
    <lineage>
        <taxon>Bacteria</taxon>
        <taxon>Pseudomonadati</taxon>
        <taxon>Bacteroidota</taxon>
        <taxon>Flavobacteriia</taxon>
        <taxon>Flavobacteriales</taxon>
        <taxon>Weeksellaceae</taxon>
        <taxon>Apibacter</taxon>
    </lineage>
</organism>
<evidence type="ECO:0000259" key="2">
    <source>
        <dbReference type="PROSITE" id="PS51724"/>
    </source>
</evidence>
<feature type="chain" id="PRO_5007049790" evidence="1">
    <location>
        <begin position="19"/>
        <end position="169"/>
    </location>
</feature>
<dbReference type="Proteomes" id="UP000182761">
    <property type="component" value="Unassembled WGS sequence"/>
</dbReference>
<feature type="domain" description="SPOR" evidence="2">
    <location>
        <begin position="85"/>
        <end position="165"/>
    </location>
</feature>
<dbReference type="InterPro" id="IPR007730">
    <property type="entry name" value="SPOR-like_dom"/>
</dbReference>
<dbReference type="AlphaFoldDB" id="A0A0X3APX3"/>
<dbReference type="STRING" id="1586267.GCA_001418685_01265"/>
<dbReference type="PROSITE" id="PS51724">
    <property type="entry name" value="SPOR"/>
    <property type="match status" value="1"/>
</dbReference>
<dbReference type="EMBL" id="FCOR01000007">
    <property type="protein sequence ID" value="CVK16412.1"/>
    <property type="molecule type" value="Genomic_DNA"/>
</dbReference>
<dbReference type="GO" id="GO:0042834">
    <property type="term" value="F:peptidoglycan binding"/>
    <property type="evidence" value="ECO:0007669"/>
    <property type="project" value="InterPro"/>
</dbReference>
<dbReference type="OrthoDB" id="2473397at2"/>
<sequence>MKSYVFLLLFFICMTFKAQQIITKVDSATGGQLIINADEEILKMVSEDELCKNFRDTTIDSKPIPYNEKKTVSRPIAPENICGRRNDIPGFMIKVGEVKSEQEINTMISEFRKLFPELRVEKSFLRPDWRLLAGDYFKRESAKSDLKRLKKNYPSAILVNWRIYCNRAK</sequence>
<dbReference type="Pfam" id="PF05036">
    <property type="entry name" value="SPOR"/>
    <property type="match status" value="1"/>
</dbReference>
<protein>
    <submittedName>
        <fullName evidence="3">Sporulation related domain-containing protein</fullName>
    </submittedName>
</protein>
<gene>
    <name evidence="3" type="ORF">Ga0061079_10714</name>
</gene>
<proteinExistence type="predicted"/>
<evidence type="ECO:0000256" key="1">
    <source>
        <dbReference type="SAM" id="SignalP"/>
    </source>
</evidence>
<keyword evidence="4" id="KW-1185">Reference proteome</keyword>
<name>A0A0X3APX3_9FLAO</name>
<evidence type="ECO:0000313" key="3">
    <source>
        <dbReference type="EMBL" id="CVK16412.1"/>
    </source>
</evidence>
<evidence type="ECO:0000313" key="4">
    <source>
        <dbReference type="Proteomes" id="UP000182761"/>
    </source>
</evidence>
<accession>A0A0X3APX3</accession>
<feature type="signal peptide" evidence="1">
    <location>
        <begin position="1"/>
        <end position="18"/>
    </location>
</feature>
<keyword evidence="1" id="KW-0732">Signal</keyword>